<dbReference type="PANTHER" id="PTHR34825">
    <property type="entry name" value="CONSERVED PROTEIN, WITH A WEAK D-GALACTARATE DEHYDRATASE/ALTRONATE HYDROLASE DOMAIN"/>
    <property type="match status" value="1"/>
</dbReference>
<dbReference type="InterPro" id="IPR018631">
    <property type="entry name" value="AAA-ATPase-like_dom"/>
</dbReference>
<feature type="domain" description="AAA-ATPase-like" evidence="1">
    <location>
        <begin position="11"/>
        <end position="221"/>
    </location>
</feature>
<evidence type="ECO:0000259" key="1">
    <source>
        <dbReference type="Pfam" id="PF09820"/>
    </source>
</evidence>
<comment type="caution">
    <text evidence="2">The sequence shown here is derived from an EMBL/GenBank/DDBJ whole genome shotgun (WGS) entry which is preliminary data.</text>
</comment>
<organism evidence="2 3">
    <name type="scientific">Tepidimonas alkaliphilus</name>
    <dbReference type="NCBI Taxonomy" id="2588942"/>
    <lineage>
        <taxon>Bacteria</taxon>
        <taxon>Pseudomonadati</taxon>
        <taxon>Pseudomonadota</taxon>
        <taxon>Betaproteobacteria</taxon>
        <taxon>Burkholderiales</taxon>
        <taxon>Tepidimonas</taxon>
    </lineage>
</organism>
<dbReference type="RefSeq" id="WP_143890584.1">
    <property type="nucleotide sequence ID" value="NZ_VJNB01000007.1"/>
</dbReference>
<accession>A0A554W7C9</accession>
<name>A0A554W7C9_9BURK</name>
<proteinExistence type="predicted"/>
<evidence type="ECO:0000313" key="2">
    <source>
        <dbReference type="EMBL" id="TSE19488.1"/>
    </source>
</evidence>
<dbReference type="Proteomes" id="UP000315736">
    <property type="component" value="Unassembled WGS sequence"/>
</dbReference>
<dbReference type="EMBL" id="VJNB01000007">
    <property type="protein sequence ID" value="TSE19488.1"/>
    <property type="molecule type" value="Genomic_DNA"/>
</dbReference>
<keyword evidence="3" id="KW-1185">Reference proteome</keyword>
<protein>
    <submittedName>
        <fullName evidence="2">Putative AAA-ATPase</fullName>
    </submittedName>
</protein>
<dbReference type="AlphaFoldDB" id="A0A554W7C9"/>
<gene>
    <name evidence="2" type="ORF">Talka_01577</name>
</gene>
<evidence type="ECO:0000313" key="3">
    <source>
        <dbReference type="Proteomes" id="UP000315736"/>
    </source>
</evidence>
<dbReference type="OrthoDB" id="9146397at2"/>
<dbReference type="PANTHER" id="PTHR34825:SF1">
    <property type="entry name" value="AAA-ATPASE-LIKE DOMAIN-CONTAINING PROTEIN"/>
    <property type="match status" value="1"/>
</dbReference>
<dbReference type="Pfam" id="PF09820">
    <property type="entry name" value="AAA-ATPase_like"/>
    <property type="match status" value="1"/>
</dbReference>
<dbReference type="Pfam" id="PF08011">
    <property type="entry name" value="PDDEXK_9"/>
    <property type="match status" value="1"/>
</dbReference>
<sequence length="550" mass="62584">MVHLADRRKLPIGIQTFAKIRLEGHYYVDKTPLIARLADQGGAYFLSRPRRFGKSLLLDTIACAFEGKRQLFDAHDGADGTAPREKLFLADHWDWAKPHPVIRLSFAAGRLQRREQLEEHIHAQLEANARHLGVELPPPQTDIPLRFDALIERAAETHHRQAVVLVDEYDKPILDNLEAPDIARAMREGLRNLYSVIKGRDADLRFVLLTGVSKFSKVSIFSGLNNLYDLTLDPEYGTLCGYTEEDIDTVFAPELEAAAAEGQPLDREEIRRWYNGYRWGPVSVYNPFDVLLLLRNRQFRAHWFETGTPTFLVHWLRGKGFFTPRLERMLAEEDLLSAFDVDDIAVEAMLWQTGYLTIQRMENCGGLLSYELGVPNREVRGALNRALLYFGWYPAEQRQLLQPRALYQMLLQADTDALRAHFERLYASIPHDWVRANPIAQYEGYYASVFYSHLASLGLDIVPEEVSNPGQCDLVIRHAGRAWVIEFKVIDGEAPTGEAMRQLKARDYAAKYRGAPGITEVIELGVEFSRAKRQIVGWEVARTAGGAARL</sequence>
<dbReference type="InterPro" id="IPR012547">
    <property type="entry name" value="PDDEXK_9"/>
</dbReference>
<reference evidence="2 3" key="1">
    <citation type="submission" date="2019-07" db="EMBL/GenBank/DDBJ databases">
        <title>Tepidimonas alkaliphilus YIM 72238 draft genome.</title>
        <authorList>
            <person name="Da Costa M.S."/>
            <person name="Froufe H.J.C."/>
            <person name="Egas C."/>
            <person name="Albuquerque L."/>
        </authorList>
    </citation>
    <scope>NUCLEOTIDE SEQUENCE [LARGE SCALE GENOMIC DNA]</scope>
    <source>
        <strain evidence="2 3">YIM 72238</strain>
    </source>
</reference>